<evidence type="ECO:0000313" key="3">
    <source>
        <dbReference type="Proteomes" id="UP000014760"/>
    </source>
</evidence>
<evidence type="ECO:0000313" key="1">
    <source>
        <dbReference type="EMBL" id="ELU09233.1"/>
    </source>
</evidence>
<organism evidence="1">
    <name type="scientific">Capitella teleta</name>
    <name type="common">Polychaete worm</name>
    <dbReference type="NCBI Taxonomy" id="283909"/>
    <lineage>
        <taxon>Eukaryota</taxon>
        <taxon>Metazoa</taxon>
        <taxon>Spiralia</taxon>
        <taxon>Lophotrochozoa</taxon>
        <taxon>Annelida</taxon>
        <taxon>Polychaeta</taxon>
        <taxon>Sedentaria</taxon>
        <taxon>Scolecida</taxon>
        <taxon>Capitellidae</taxon>
        <taxon>Capitella</taxon>
    </lineage>
</organism>
<dbReference type="InterPro" id="IPR036770">
    <property type="entry name" value="Ankyrin_rpt-contain_sf"/>
</dbReference>
<name>R7USU7_CAPTE</name>
<evidence type="ECO:0000313" key="2">
    <source>
        <dbReference type="EnsemblMetazoa" id="CapteP200709"/>
    </source>
</evidence>
<gene>
    <name evidence="1" type="ORF">CAPTEDRAFT_200709</name>
</gene>
<dbReference type="HOGENOM" id="CLU_1519284_0_0_1"/>
<dbReference type="AlphaFoldDB" id="R7USU7"/>
<protein>
    <submittedName>
        <fullName evidence="1 2">Uncharacterized protein</fullName>
    </submittedName>
</protein>
<dbReference type="EMBL" id="KB298404">
    <property type="protein sequence ID" value="ELU09233.1"/>
    <property type="molecule type" value="Genomic_DNA"/>
</dbReference>
<sequence length="177" mass="19979">MYSAVTQLSEQSAMYLLARCRKSNPRVSGQLTTKWRQRVRKTTRENEGGSIQLMHHSQWKNSKHRDASKDTTIQGEAMDITDNEVINGIVNMFIGQKKELNEANLNAVDADRDTPLDWALVKTPESSVKKPLQHKADSHERDENEFTDILGKLINMIGNGADLIIMIGMETLSCISH</sequence>
<dbReference type="Gene3D" id="1.25.40.20">
    <property type="entry name" value="Ankyrin repeat-containing domain"/>
    <property type="match status" value="1"/>
</dbReference>
<dbReference type="EnsemblMetazoa" id="CapteT200709">
    <property type="protein sequence ID" value="CapteP200709"/>
    <property type="gene ID" value="CapteG200709"/>
</dbReference>
<reference evidence="1 3" key="2">
    <citation type="journal article" date="2013" name="Nature">
        <title>Insights into bilaterian evolution from three spiralian genomes.</title>
        <authorList>
            <person name="Simakov O."/>
            <person name="Marletaz F."/>
            <person name="Cho S.J."/>
            <person name="Edsinger-Gonzales E."/>
            <person name="Havlak P."/>
            <person name="Hellsten U."/>
            <person name="Kuo D.H."/>
            <person name="Larsson T."/>
            <person name="Lv J."/>
            <person name="Arendt D."/>
            <person name="Savage R."/>
            <person name="Osoegawa K."/>
            <person name="de Jong P."/>
            <person name="Grimwood J."/>
            <person name="Chapman J.A."/>
            <person name="Shapiro H."/>
            <person name="Aerts A."/>
            <person name="Otillar R.P."/>
            <person name="Terry A.Y."/>
            <person name="Boore J.L."/>
            <person name="Grigoriev I.V."/>
            <person name="Lindberg D.R."/>
            <person name="Seaver E.C."/>
            <person name="Weisblat D.A."/>
            <person name="Putnam N.H."/>
            <person name="Rokhsar D.S."/>
        </authorList>
    </citation>
    <scope>NUCLEOTIDE SEQUENCE</scope>
    <source>
        <strain evidence="1 3">I ESC-2004</strain>
    </source>
</reference>
<dbReference type="EMBL" id="AMQN01006448">
    <property type="status" value="NOT_ANNOTATED_CDS"/>
    <property type="molecule type" value="Genomic_DNA"/>
</dbReference>
<dbReference type="Proteomes" id="UP000014760">
    <property type="component" value="Unassembled WGS sequence"/>
</dbReference>
<accession>R7USU7</accession>
<dbReference type="SUPFAM" id="SSF48403">
    <property type="entry name" value="Ankyrin repeat"/>
    <property type="match status" value="1"/>
</dbReference>
<keyword evidence="3" id="KW-1185">Reference proteome</keyword>
<reference evidence="3" key="1">
    <citation type="submission" date="2012-12" db="EMBL/GenBank/DDBJ databases">
        <authorList>
            <person name="Hellsten U."/>
            <person name="Grimwood J."/>
            <person name="Chapman J.A."/>
            <person name="Shapiro H."/>
            <person name="Aerts A."/>
            <person name="Otillar R.P."/>
            <person name="Terry A.Y."/>
            <person name="Boore J.L."/>
            <person name="Simakov O."/>
            <person name="Marletaz F."/>
            <person name="Cho S.-J."/>
            <person name="Edsinger-Gonzales E."/>
            <person name="Havlak P."/>
            <person name="Kuo D.-H."/>
            <person name="Larsson T."/>
            <person name="Lv J."/>
            <person name="Arendt D."/>
            <person name="Savage R."/>
            <person name="Osoegawa K."/>
            <person name="de Jong P."/>
            <person name="Lindberg D.R."/>
            <person name="Seaver E.C."/>
            <person name="Weisblat D.A."/>
            <person name="Putnam N.H."/>
            <person name="Grigoriev I.V."/>
            <person name="Rokhsar D.S."/>
        </authorList>
    </citation>
    <scope>NUCLEOTIDE SEQUENCE</scope>
    <source>
        <strain evidence="3">I ESC-2004</strain>
    </source>
</reference>
<reference evidence="2" key="3">
    <citation type="submission" date="2015-06" db="UniProtKB">
        <authorList>
            <consortium name="EnsemblMetazoa"/>
        </authorList>
    </citation>
    <scope>IDENTIFICATION</scope>
</reference>
<proteinExistence type="predicted"/>